<evidence type="ECO:0000256" key="2">
    <source>
        <dbReference type="ARBA" id="ARBA00006484"/>
    </source>
</evidence>
<keyword evidence="7" id="KW-1185">Reference proteome</keyword>
<proteinExistence type="inferred from homology"/>
<evidence type="ECO:0000256" key="1">
    <source>
        <dbReference type="ARBA" id="ARBA00004275"/>
    </source>
</evidence>
<dbReference type="Proteomes" id="UP000199086">
    <property type="component" value="Unassembled WGS sequence"/>
</dbReference>
<dbReference type="OrthoDB" id="9810935at2"/>
<dbReference type="PRINTS" id="PR00081">
    <property type="entry name" value="GDHRDH"/>
</dbReference>
<comment type="subcellular location">
    <subcellularLocation>
        <location evidence="1">Peroxisome</location>
    </subcellularLocation>
</comment>
<reference evidence="6 7" key="1">
    <citation type="submission" date="2016-06" db="EMBL/GenBank/DDBJ databases">
        <authorList>
            <person name="Olsen C.W."/>
            <person name="Carey S."/>
            <person name="Hinshaw L."/>
            <person name="Karasin A.I."/>
        </authorList>
    </citation>
    <scope>NUCLEOTIDE SEQUENCE [LARGE SCALE GENOMIC DNA]</scope>
    <source>
        <strain evidence="6 7">LZ-22</strain>
    </source>
</reference>
<dbReference type="PANTHER" id="PTHR42808">
    <property type="entry name" value="HYDROXYSTEROID DEHYDROGENASE-LIKE PROTEIN 2"/>
    <property type="match status" value="1"/>
</dbReference>
<dbReference type="Gene3D" id="3.40.50.720">
    <property type="entry name" value="NAD(P)-binding Rossmann-like Domain"/>
    <property type="match status" value="1"/>
</dbReference>
<dbReference type="GO" id="GO:0016491">
    <property type="term" value="F:oxidoreductase activity"/>
    <property type="evidence" value="ECO:0007669"/>
    <property type="project" value="UniProtKB-KW"/>
</dbReference>
<accession>A0A1G6HH02</accession>
<dbReference type="STRING" id="1577474.GA0111570_11020"/>
<organism evidence="6 7">
    <name type="scientific">Raineyella antarctica</name>
    <dbReference type="NCBI Taxonomy" id="1577474"/>
    <lineage>
        <taxon>Bacteria</taxon>
        <taxon>Bacillati</taxon>
        <taxon>Actinomycetota</taxon>
        <taxon>Actinomycetes</taxon>
        <taxon>Propionibacteriales</taxon>
        <taxon>Propionibacteriaceae</taxon>
        <taxon>Raineyella</taxon>
    </lineage>
</organism>
<sequence length="275" mass="28822">MTETLAGRTLLISGGSRGIGLAIALRAAHDGANIALLAKTDRPHPRLAGTVRTAAAAIREAGGSALGIVGDVRDDEAISAAVSETVAAFGGIDIVVNNASAIDLSGTLDLEPRRYDLMQDVNVRGTFMLSRAAMPVLVQAESPRILTLSPPLDLSPRWLGAFPGYMVAKYGMTLTTLGLAAEFAGAGVLANCLWPRTTIRTAAVANLLGGDEVMRRSRTPDIYADAAYLVLTDPLGRTGQTFIVEEVLAEAGITDLARYSPGVAEEDLYPDAFVE</sequence>
<keyword evidence="4" id="KW-0560">Oxidoreductase</keyword>
<dbReference type="InterPro" id="IPR036291">
    <property type="entry name" value="NAD(P)-bd_dom_sf"/>
</dbReference>
<gene>
    <name evidence="6" type="ORF">GA0111570_11020</name>
</gene>
<dbReference type="RefSeq" id="WP_092612302.1">
    <property type="nucleotide sequence ID" value="NZ_FMYF01000010.1"/>
</dbReference>
<protein>
    <submittedName>
        <fullName evidence="6">Citronellol/citronellal dehydrogenase</fullName>
    </submittedName>
</protein>
<dbReference type="Pfam" id="PF00106">
    <property type="entry name" value="adh_short"/>
    <property type="match status" value="1"/>
</dbReference>
<dbReference type="SUPFAM" id="SSF51735">
    <property type="entry name" value="NAD(P)-binding Rossmann-fold domains"/>
    <property type="match status" value="1"/>
</dbReference>
<keyword evidence="5" id="KW-0576">Peroxisome</keyword>
<dbReference type="InterPro" id="IPR051935">
    <property type="entry name" value="HSDL2"/>
</dbReference>
<evidence type="ECO:0000313" key="7">
    <source>
        <dbReference type="Proteomes" id="UP000199086"/>
    </source>
</evidence>
<dbReference type="InterPro" id="IPR002347">
    <property type="entry name" value="SDR_fam"/>
</dbReference>
<keyword evidence="3" id="KW-0521">NADP</keyword>
<dbReference type="EMBL" id="FMYF01000010">
    <property type="protein sequence ID" value="SDB93522.1"/>
    <property type="molecule type" value="Genomic_DNA"/>
</dbReference>
<evidence type="ECO:0000256" key="5">
    <source>
        <dbReference type="ARBA" id="ARBA00023140"/>
    </source>
</evidence>
<evidence type="ECO:0000256" key="3">
    <source>
        <dbReference type="ARBA" id="ARBA00022857"/>
    </source>
</evidence>
<evidence type="ECO:0000256" key="4">
    <source>
        <dbReference type="ARBA" id="ARBA00023002"/>
    </source>
</evidence>
<evidence type="ECO:0000313" key="6">
    <source>
        <dbReference type="EMBL" id="SDB93522.1"/>
    </source>
</evidence>
<dbReference type="FunFam" id="3.40.50.720:FF:000301">
    <property type="entry name" value="Hydroxysteroid dehydrogenase like 2"/>
    <property type="match status" value="1"/>
</dbReference>
<name>A0A1G6HH02_9ACTN</name>
<dbReference type="NCBIfam" id="NF006133">
    <property type="entry name" value="PRK08278.1"/>
    <property type="match status" value="1"/>
</dbReference>
<dbReference type="PANTHER" id="PTHR42808:SF3">
    <property type="entry name" value="HYDROXYSTEROID DEHYDROGENASE-LIKE PROTEIN 2"/>
    <property type="match status" value="1"/>
</dbReference>
<comment type="similarity">
    <text evidence="2">Belongs to the short-chain dehydrogenases/reductases (SDR) family.</text>
</comment>
<dbReference type="AlphaFoldDB" id="A0A1G6HH02"/>